<evidence type="ECO:0000313" key="3">
    <source>
        <dbReference type="EMBL" id="PHK48747.1"/>
    </source>
</evidence>
<keyword evidence="6" id="KW-1185">Reference proteome</keyword>
<reference evidence="4" key="4">
    <citation type="submission" date="2022-03" db="EMBL/GenBank/DDBJ databases">
        <title>Complete Genome Sequence of Staphylococcus edaphicus strain CCM 8731.</title>
        <authorList>
            <person name="Rimmer C.O."/>
            <person name="Thomas J.C."/>
        </authorList>
    </citation>
    <scope>NUCLEOTIDE SEQUENCE</scope>
    <source>
        <strain evidence="4">CCM 8731</strain>
    </source>
</reference>
<protein>
    <submittedName>
        <fullName evidence="3">Uncharacterized protein</fullName>
    </submittedName>
</protein>
<evidence type="ECO:0000313" key="5">
    <source>
        <dbReference type="Proteomes" id="UP000223828"/>
    </source>
</evidence>
<dbReference type="Proteomes" id="UP001056588">
    <property type="component" value="Chromosome"/>
</dbReference>
<keyword evidence="2" id="KW-0472">Membrane</keyword>
<evidence type="ECO:0000313" key="6">
    <source>
        <dbReference type="Proteomes" id="UP001056588"/>
    </source>
</evidence>
<evidence type="ECO:0000256" key="2">
    <source>
        <dbReference type="SAM" id="Phobius"/>
    </source>
</evidence>
<feature type="transmembrane region" description="Helical" evidence="2">
    <location>
        <begin position="38"/>
        <end position="58"/>
    </location>
</feature>
<gene>
    <name evidence="3" type="ORF">BTJ66_11975</name>
    <name evidence="4" type="ORF">MNY58_00725</name>
</gene>
<dbReference type="EMBL" id="CP093217">
    <property type="protein sequence ID" value="UQW81671.1"/>
    <property type="molecule type" value="Genomic_DNA"/>
</dbReference>
<proteinExistence type="predicted"/>
<sequence length="62" mass="7317">MSNNDMNEEELERLNKEIEDELNTYDADTAFQKEKKQFLTLAFICKLIIVMLMLMGLVKLFV</sequence>
<evidence type="ECO:0000313" key="4">
    <source>
        <dbReference type="EMBL" id="UQW81671.1"/>
    </source>
</evidence>
<reference evidence="3" key="3">
    <citation type="submission" date="2017-10" db="EMBL/GenBank/DDBJ databases">
        <authorList>
            <person name="Vrbovska V."/>
            <person name="Kovarovic V."/>
            <person name="Indrakova A."/>
        </authorList>
    </citation>
    <scope>NUCLEOTIDE SEQUENCE</scope>
    <source>
        <strain evidence="3">CCM 8730</strain>
    </source>
</reference>
<evidence type="ECO:0000256" key="1">
    <source>
        <dbReference type="SAM" id="Coils"/>
    </source>
</evidence>
<dbReference type="RefSeq" id="WP_099091176.1">
    <property type="nucleotide sequence ID" value="NZ_CP093217.1"/>
</dbReference>
<reference evidence="3" key="1">
    <citation type="journal article" date="2017" name="Appl. Environ. Microbiol.">
        <title>Staphylococcus edaphicus sp. nov., isolated in Antarctica, harbours mecC gene and genomic islands with suspected role in adaptation to extreme environment.</title>
        <authorList>
            <person name="Pantucek R."/>
            <person name="Sedlacek I."/>
            <person name="Indrakova A."/>
            <person name="Vrbovska V."/>
            <person name="Maslanova I."/>
            <person name="Kovarovic V."/>
            <person name="Svec P."/>
            <person name="Kralova S."/>
            <person name="Kristofova L."/>
            <person name="Keklakova J."/>
            <person name="Petras P."/>
            <person name="Doskar J."/>
        </authorList>
    </citation>
    <scope>NUCLEOTIDE SEQUENCE</scope>
    <source>
        <strain evidence="3">CCM 8730</strain>
    </source>
</reference>
<keyword evidence="2" id="KW-0812">Transmembrane</keyword>
<keyword evidence="1" id="KW-0175">Coiled coil</keyword>
<keyword evidence="2" id="KW-1133">Transmembrane helix</keyword>
<feature type="coiled-coil region" evidence="1">
    <location>
        <begin position="1"/>
        <end position="28"/>
    </location>
</feature>
<name>A0A2C6WMS9_9STAP</name>
<organism evidence="3 5">
    <name type="scientific">Staphylococcus edaphicus</name>
    <dbReference type="NCBI Taxonomy" id="1955013"/>
    <lineage>
        <taxon>Bacteria</taxon>
        <taxon>Bacillati</taxon>
        <taxon>Bacillota</taxon>
        <taxon>Bacilli</taxon>
        <taxon>Bacillales</taxon>
        <taxon>Staphylococcaceae</taxon>
        <taxon>Staphylococcus</taxon>
    </lineage>
</organism>
<accession>A0A2C6WMS9</accession>
<dbReference type="AlphaFoldDB" id="A0A2C6WMS9"/>
<dbReference type="EMBL" id="MRZN01000025">
    <property type="protein sequence ID" value="PHK48747.1"/>
    <property type="molecule type" value="Genomic_DNA"/>
</dbReference>
<reference evidence="5" key="2">
    <citation type="submission" date="2017-10" db="EMBL/GenBank/DDBJ databases">
        <title>Staphylococcus edaphicus sp. nov., isolated in Antarctica, harbouring mecC gene and genomic islands essential in adaptation to extreme environment.</title>
        <authorList>
            <person name="Pantucek R."/>
            <person name="Sedlacek I."/>
            <person name="Indrakova A."/>
            <person name="Vrbovska V."/>
            <person name="Maslanova I."/>
            <person name="Kovarovic V."/>
            <person name="Svec P."/>
            <person name="Kralova S."/>
            <person name="Kristofova L."/>
            <person name="Keklakova J."/>
            <person name="Petras P."/>
            <person name="Doskar J."/>
        </authorList>
    </citation>
    <scope>NUCLEOTIDE SEQUENCE [LARGE SCALE GENOMIC DNA]</scope>
    <source>
        <strain evidence="5">CCM 5085</strain>
    </source>
</reference>
<dbReference type="Proteomes" id="UP000223828">
    <property type="component" value="Unassembled WGS sequence"/>
</dbReference>